<protein>
    <submittedName>
        <fullName evidence="1">Uncharacterized protein</fullName>
    </submittedName>
</protein>
<gene>
    <name evidence="1" type="ORF">AMST5_00065</name>
</gene>
<proteinExistence type="predicted"/>
<evidence type="ECO:0000313" key="1">
    <source>
        <dbReference type="EMBL" id="CAJ0849037.1"/>
    </source>
</evidence>
<dbReference type="AlphaFoldDB" id="A0AA48RCI3"/>
<accession>A0AA48RCI3</accession>
<sequence length="170" mass="18925">MIEFAAVEEAFARVHGVTEDGRMAFRGRLNFLKKLGAIRSSGGRGLHLAYTMDDVWTLALALELLEFGLSPADVRRTVEAWRANVLHAFNTALDGTEDLFIAFRADWLALPSTDKGDSPLRWMQARRESQCDPRDMMAWLGPRFGLFNVSVIRRKTEAALAEIAGEKAAA</sequence>
<name>A0AA48RCI3_9ZZZZ</name>
<dbReference type="EMBL" id="OY288114">
    <property type="protein sequence ID" value="CAJ0849037.1"/>
    <property type="molecule type" value="Genomic_DNA"/>
</dbReference>
<organism evidence="1">
    <name type="scientific">freshwater sediment metagenome</name>
    <dbReference type="NCBI Taxonomy" id="556182"/>
    <lineage>
        <taxon>unclassified sequences</taxon>
        <taxon>metagenomes</taxon>
        <taxon>ecological metagenomes</taxon>
    </lineage>
</organism>
<reference evidence="1" key="1">
    <citation type="submission" date="2023-07" db="EMBL/GenBank/DDBJ databases">
        <authorList>
            <person name="Pelsma A.J. K."/>
        </authorList>
    </citation>
    <scope>NUCLEOTIDE SEQUENCE</scope>
</reference>